<dbReference type="InterPro" id="IPR043133">
    <property type="entry name" value="GTP-CH-I_C/QueF"/>
</dbReference>
<evidence type="ECO:0000256" key="13">
    <source>
        <dbReference type="ARBA" id="ARBA00022842"/>
    </source>
</evidence>
<evidence type="ECO:0000256" key="15">
    <source>
        <dbReference type="ARBA" id="ARBA00023268"/>
    </source>
</evidence>
<evidence type="ECO:0000256" key="7">
    <source>
        <dbReference type="ARBA" id="ARBA00009951"/>
    </source>
</evidence>
<dbReference type="CDD" id="cd00483">
    <property type="entry name" value="HPPK"/>
    <property type="match status" value="1"/>
</dbReference>
<proteinExistence type="inferred from homology"/>
<dbReference type="PROSITE" id="PS00793">
    <property type="entry name" value="DHPS_2"/>
    <property type="match status" value="1"/>
</dbReference>
<dbReference type="PROSITE" id="PS00794">
    <property type="entry name" value="HPPK"/>
    <property type="match status" value="1"/>
</dbReference>
<dbReference type="InterPro" id="IPR045031">
    <property type="entry name" value="DHP_synth-like"/>
</dbReference>
<gene>
    <name evidence="17" type="ORF">OGAPHI_005134</name>
</gene>
<evidence type="ECO:0000313" key="17">
    <source>
        <dbReference type="EMBL" id="KAH3663732.1"/>
    </source>
</evidence>
<dbReference type="SUPFAM" id="SSF55620">
    <property type="entry name" value="Tetrahydrobiopterin biosynthesis enzymes-like"/>
    <property type="match status" value="2"/>
</dbReference>
<dbReference type="GO" id="GO:0005740">
    <property type="term" value="C:mitochondrial envelope"/>
    <property type="evidence" value="ECO:0007669"/>
    <property type="project" value="TreeGrafter"/>
</dbReference>
<dbReference type="InterPro" id="IPR035907">
    <property type="entry name" value="Hppk_sf"/>
</dbReference>
<dbReference type="OrthoDB" id="615426at2759"/>
<evidence type="ECO:0000256" key="11">
    <source>
        <dbReference type="ARBA" id="ARBA00022777"/>
    </source>
</evidence>
<dbReference type="GO" id="GO:0005524">
    <property type="term" value="F:ATP binding"/>
    <property type="evidence" value="ECO:0007669"/>
    <property type="project" value="UniProtKB-KW"/>
</dbReference>
<reference evidence="17" key="2">
    <citation type="submission" date="2021-01" db="EMBL/GenBank/DDBJ databases">
        <authorList>
            <person name="Schikora-Tamarit M.A."/>
        </authorList>
    </citation>
    <scope>NUCLEOTIDE SEQUENCE</scope>
    <source>
        <strain evidence="17">CBS6075</strain>
    </source>
</reference>
<dbReference type="GO" id="GO:0046656">
    <property type="term" value="P:folic acid biosynthetic process"/>
    <property type="evidence" value="ECO:0007669"/>
    <property type="project" value="UniProtKB-KW"/>
</dbReference>
<dbReference type="GO" id="GO:0016301">
    <property type="term" value="F:kinase activity"/>
    <property type="evidence" value="ECO:0007669"/>
    <property type="project" value="UniProtKB-KW"/>
</dbReference>
<dbReference type="InterPro" id="IPR011005">
    <property type="entry name" value="Dihydropteroate_synth-like_sf"/>
</dbReference>
<organism evidence="17 18">
    <name type="scientific">Ogataea philodendri</name>
    <dbReference type="NCBI Taxonomy" id="1378263"/>
    <lineage>
        <taxon>Eukaryota</taxon>
        <taxon>Fungi</taxon>
        <taxon>Dikarya</taxon>
        <taxon>Ascomycota</taxon>
        <taxon>Saccharomycotina</taxon>
        <taxon>Pichiomycetes</taxon>
        <taxon>Pichiales</taxon>
        <taxon>Pichiaceae</taxon>
        <taxon>Ogataea</taxon>
    </lineage>
</organism>
<dbReference type="GO" id="GO:0046872">
    <property type="term" value="F:metal ion binding"/>
    <property type="evidence" value="ECO:0007669"/>
    <property type="project" value="UniProtKB-KW"/>
</dbReference>
<evidence type="ECO:0000256" key="3">
    <source>
        <dbReference type="ARBA" id="ARBA00001946"/>
    </source>
</evidence>
<evidence type="ECO:0000256" key="4">
    <source>
        <dbReference type="ARBA" id="ARBA00004763"/>
    </source>
</evidence>
<dbReference type="Gene3D" id="3.30.70.560">
    <property type="entry name" value="7,8-Dihydro-6-hydroxymethylpterin-pyrophosphokinase HPPK"/>
    <property type="match status" value="1"/>
</dbReference>
<name>A0A9P8P2Q3_9ASCO</name>
<dbReference type="PANTHER" id="PTHR20941:SF1">
    <property type="entry name" value="FOLIC ACID SYNTHESIS PROTEIN FOL1"/>
    <property type="match status" value="1"/>
</dbReference>
<sequence length="826" mass="90708">MFGSVIRALRPAFVRRIHTNDTVSIKNLRYKGLINDTETLLRVSTDLITDFGQASTDDDLKYSINYAVLSRDIRGFERRNINRSFRSVLQLGDGLFKDVLFESTNCKHATLTFDMEKQNCQVRVEMQRDLESEATSAIKVTNIAVDTLIGVFKEERLAKQPVVLELVLTVTGDVSIDNVISAVKQYVSDSQFKTVEALVLNVSKLVFQVADAVDVCEVSVLKPEAIEETDGVGVSVKRSRQELADMAIVDFEGISSEFVPNLGQDTAIVEGKHTVYLAVGSNQGAQVSNIERALKELEAREINVVATSTLFRSKPMYFLDQPDFVNGCIKVETFLQPQELLDKIKEIEYEALKRVKHFDNGPRSIDLDILLYDGTIFNAPNLNIPHISMLERPFVLAPLCELVPPDMLHPVTAEPIHNHWRQLKATTPANELQPFVNLPGAKMLPFGSKTFLMGILNVTPDSFSDGSVANLAVDHALSKVEDMVSSGVDVIDLGGCSTRPGAVQVSEKEELSRVLPVLDQIRKQFPDVVLSIDTYRSGVALESARRGAHIINDVSGGLFDERIFDVAAETGMAYILGHTRGDVSTMARLTDYQDFEDGIKQYSQLTPFMSRVCKELATALDKLEKAGVRRWQVLLDPGLGFAKNSSQNIELIRDLDKLKNYKQLSQSYTSFDNIPVLMGPSRKRFIGEATGKAAGDRLFGTAAAVTACIASGSDMVRVHDYKEMKDITAMADLTELGDVASFSALVASLCVKVGSTAGRRTVLGNVTGLSASVTLDNARLTVSGKMVESSALVARDLWAAPDRITGFSQVTDLATVVALGDRSDRF</sequence>
<keyword evidence="13" id="KW-0460">Magnesium</keyword>
<comment type="pathway">
    <text evidence="5">Cofactor biosynthesis; tetrahydrofolate biosynthesis; 2-amino-4-hydroxy-6-hydroxymethyl-7,8-dihydropteridine diphosphate from 7,8-dihydroneopterin triphosphate: step 4/4.</text>
</comment>
<keyword evidence="14" id="KW-0289">Folate biosynthesis</keyword>
<dbReference type="GO" id="GO:0004150">
    <property type="term" value="F:dihydroneopterin aldolase activity"/>
    <property type="evidence" value="ECO:0007669"/>
    <property type="project" value="InterPro"/>
</dbReference>
<comment type="catalytic activity">
    <reaction evidence="2">
        <text>6-hydroxymethyl-7,8-dihydropterin + ATP = (7,8-dihydropterin-6-yl)methyl diphosphate + AMP + H(+)</text>
        <dbReference type="Rhea" id="RHEA:11412"/>
        <dbReference type="ChEBI" id="CHEBI:15378"/>
        <dbReference type="ChEBI" id="CHEBI:30616"/>
        <dbReference type="ChEBI" id="CHEBI:44841"/>
        <dbReference type="ChEBI" id="CHEBI:72950"/>
        <dbReference type="ChEBI" id="CHEBI:456215"/>
        <dbReference type="EC" id="2.7.6.3"/>
    </reaction>
</comment>
<dbReference type="Gene3D" id="3.30.1130.10">
    <property type="match status" value="1"/>
</dbReference>
<comment type="pathway">
    <text evidence="4">Cofactor biosynthesis; tetrahydrofolate biosynthesis; 7,8-dihydrofolate from 2-amino-4-hydroxy-6-hydroxymethyl-7,8-dihydropteridine diphosphate and 4-aminobenzoate: step 1/2.</text>
</comment>
<dbReference type="NCBIfam" id="TIGR00526">
    <property type="entry name" value="folB_dom"/>
    <property type="match status" value="1"/>
</dbReference>
<keyword evidence="8" id="KW-0808">Transferase</keyword>
<dbReference type="NCBIfam" id="TIGR01496">
    <property type="entry name" value="DHPS"/>
    <property type="match status" value="1"/>
</dbReference>
<dbReference type="SUPFAM" id="SSF55083">
    <property type="entry name" value="6-hydroxymethyl-7,8-dihydropterin pyrophosphokinase, HPPK"/>
    <property type="match status" value="1"/>
</dbReference>
<dbReference type="Proteomes" id="UP000769157">
    <property type="component" value="Unassembled WGS sequence"/>
</dbReference>
<reference evidence="17" key="1">
    <citation type="journal article" date="2021" name="Open Biol.">
        <title>Shared evolutionary footprints suggest mitochondrial oxidative damage underlies multiple complex I losses in fungi.</title>
        <authorList>
            <person name="Schikora-Tamarit M.A."/>
            <person name="Marcet-Houben M."/>
            <person name="Nosek J."/>
            <person name="Gabaldon T."/>
        </authorList>
    </citation>
    <scope>NUCLEOTIDE SEQUENCE</scope>
    <source>
        <strain evidence="17">CBS6075</strain>
    </source>
</reference>
<accession>A0A9P8P2Q3</accession>
<evidence type="ECO:0000256" key="9">
    <source>
        <dbReference type="ARBA" id="ARBA00022723"/>
    </source>
</evidence>
<dbReference type="CDD" id="cd00739">
    <property type="entry name" value="DHPS"/>
    <property type="match status" value="1"/>
</dbReference>
<dbReference type="GO" id="GO:0046654">
    <property type="term" value="P:tetrahydrofolate biosynthetic process"/>
    <property type="evidence" value="ECO:0007669"/>
    <property type="project" value="TreeGrafter"/>
</dbReference>
<keyword evidence="9" id="KW-0479">Metal-binding</keyword>
<protein>
    <recommendedName>
        <fullName evidence="16">Pterin-binding domain-containing protein</fullName>
    </recommendedName>
</protein>
<dbReference type="PANTHER" id="PTHR20941">
    <property type="entry name" value="FOLATE SYNTHESIS PROTEINS"/>
    <property type="match status" value="1"/>
</dbReference>
<dbReference type="PROSITE" id="PS00792">
    <property type="entry name" value="DHPS_1"/>
    <property type="match status" value="1"/>
</dbReference>
<evidence type="ECO:0000256" key="1">
    <source>
        <dbReference type="ARBA" id="ARBA00000012"/>
    </source>
</evidence>
<comment type="caution">
    <text evidence="17">The sequence shown here is derived from an EMBL/GenBank/DDBJ whole genome shotgun (WGS) entry which is preliminary data.</text>
</comment>
<keyword evidence="11" id="KW-0418">Kinase</keyword>
<evidence type="ECO:0000256" key="6">
    <source>
        <dbReference type="ARBA" id="ARBA00009640"/>
    </source>
</evidence>
<keyword evidence="15" id="KW-0511">Multifunctional enzyme</keyword>
<dbReference type="Pfam" id="PF00809">
    <property type="entry name" value="Pterin_bind"/>
    <property type="match status" value="1"/>
</dbReference>
<dbReference type="Pfam" id="PF02152">
    <property type="entry name" value="FolB"/>
    <property type="match status" value="1"/>
</dbReference>
<dbReference type="InterPro" id="IPR000489">
    <property type="entry name" value="Pterin-binding_dom"/>
</dbReference>
<evidence type="ECO:0000256" key="10">
    <source>
        <dbReference type="ARBA" id="ARBA00022741"/>
    </source>
</evidence>
<dbReference type="GeneID" id="70237098"/>
<dbReference type="SUPFAM" id="SSF51717">
    <property type="entry name" value="Dihydropteroate synthetase-like"/>
    <property type="match status" value="1"/>
</dbReference>
<dbReference type="Pfam" id="PF01288">
    <property type="entry name" value="HPPK"/>
    <property type="match status" value="1"/>
</dbReference>
<dbReference type="SMART" id="SM00905">
    <property type="entry name" value="FolB"/>
    <property type="match status" value="1"/>
</dbReference>
<comment type="similarity">
    <text evidence="6">In the N-terminal section; belongs to the DHNA family.</text>
</comment>
<comment type="cofactor">
    <cofactor evidence="3">
        <name>Mg(2+)</name>
        <dbReference type="ChEBI" id="CHEBI:18420"/>
    </cofactor>
</comment>
<evidence type="ECO:0000256" key="2">
    <source>
        <dbReference type="ARBA" id="ARBA00000198"/>
    </source>
</evidence>
<dbReference type="GO" id="GO:0003848">
    <property type="term" value="F:2-amino-4-hydroxy-6-hydroxymethyldihydropteridine diphosphokinase activity"/>
    <property type="evidence" value="ECO:0007669"/>
    <property type="project" value="UniProtKB-EC"/>
</dbReference>
<dbReference type="InterPro" id="IPR006390">
    <property type="entry name" value="DHP_synth_dom"/>
</dbReference>
<keyword evidence="18" id="KW-1185">Reference proteome</keyword>
<keyword evidence="10" id="KW-0547">Nucleotide-binding</keyword>
<evidence type="ECO:0000256" key="5">
    <source>
        <dbReference type="ARBA" id="ARBA00005051"/>
    </source>
</evidence>
<dbReference type="Gene3D" id="3.20.20.20">
    <property type="entry name" value="Dihydropteroate synthase-like"/>
    <property type="match status" value="1"/>
</dbReference>
<dbReference type="NCBIfam" id="TIGR01498">
    <property type="entry name" value="folK"/>
    <property type="match status" value="1"/>
</dbReference>
<keyword evidence="12" id="KW-0067">ATP-binding</keyword>
<evidence type="ECO:0000256" key="8">
    <source>
        <dbReference type="ARBA" id="ARBA00022679"/>
    </source>
</evidence>
<dbReference type="PROSITE" id="PS50972">
    <property type="entry name" value="PTERIN_BINDING"/>
    <property type="match status" value="1"/>
</dbReference>
<dbReference type="InterPro" id="IPR006157">
    <property type="entry name" value="FolB_dom"/>
</dbReference>
<evidence type="ECO:0000256" key="14">
    <source>
        <dbReference type="ARBA" id="ARBA00022909"/>
    </source>
</evidence>
<evidence type="ECO:0000313" key="18">
    <source>
        <dbReference type="Proteomes" id="UP000769157"/>
    </source>
</evidence>
<evidence type="ECO:0000256" key="12">
    <source>
        <dbReference type="ARBA" id="ARBA00022840"/>
    </source>
</evidence>
<feature type="domain" description="Pterin-binding" evidence="16">
    <location>
        <begin position="450"/>
        <end position="729"/>
    </location>
</feature>
<dbReference type="GO" id="GO:0004156">
    <property type="term" value="F:dihydropteroate synthase activity"/>
    <property type="evidence" value="ECO:0007669"/>
    <property type="project" value="UniProtKB-EC"/>
</dbReference>
<comment type="similarity">
    <text evidence="7">In the C-terminal section; belongs to the DHPS family.</text>
</comment>
<dbReference type="EMBL" id="JAEUBE010000366">
    <property type="protein sequence ID" value="KAH3663732.1"/>
    <property type="molecule type" value="Genomic_DNA"/>
</dbReference>
<dbReference type="InterPro" id="IPR000550">
    <property type="entry name" value="Hppk"/>
</dbReference>
<evidence type="ECO:0000259" key="16">
    <source>
        <dbReference type="PROSITE" id="PS50972"/>
    </source>
</evidence>
<comment type="catalytic activity">
    <reaction evidence="1">
        <text>(7,8-dihydropterin-6-yl)methyl diphosphate + 4-aminobenzoate = 7,8-dihydropteroate + diphosphate</text>
        <dbReference type="Rhea" id="RHEA:19949"/>
        <dbReference type="ChEBI" id="CHEBI:17836"/>
        <dbReference type="ChEBI" id="CHEBI:17839"/>
        <dbReference type="ChEBI" id="CHEBI:33019"/>
        <dbReference type="ChEBI" id="CHEBI:72950"/>
        <dbReference type="EC" id="2.5.1.15"/>
    </reaction>
</comment>
<dbReference type="RefSeq" id="XP_046060068.1">
    <property type="nucleotide sequence ID" value="XM_046206287.1"/>
</dbReference>
<dbReference type="AlphaFoldDB" id="A0A9P8P2Q3"/>